<evidence type="ECO:0000256" key="3">
    <source>
        <dbReference type="ARBA" id="ARBA00019081"/>
    </source>
</evidence>
<reference evidence="14" key="1">
    <citation type="submission" date="2022-02" db="EMBL/GenBank/DDBJ databases">
        <authorList>
            <person name="King R."/>
        </authorList>
    </citation>
    <scope>NUCLEOTIDE SEQUENCE</scope>
</reference>
<dbReference type="GO" id="GO:0033314">
    <property type="term" value="P:mitotic DNA replication checkpoint signaling"/>
    <property type="evidence" value="ECO:0007669"/>
    <property type="project" value="TreeGrafter"/>
</dbReference>
<keyword evidence="15" id="KW-1185">Reference proteome</keyword>
<dbReference type="Pfam" id="PF09079">
    <property type="entry name" value="WHD_Cdc6"/>
    <property type="match status" value="1"/>
</dbReference>
<evidence type="ECO:0000256" key="6">
    <source>
        <dbReference type="ARBA" id="ARBA00022741"/>
    </source>
</evidence>
<feature type="compositionally biased region" description="Low complexity" evidence="12">
    <location>
        <begin position="307"/>
        <end position="317"/>
    </location>
</feature>
<evidence type="ECO:0000256" key="1">
    <source>
        <dbReference type="ARBA" id="ARBA00004123"/>
    </source>
</evidence>
<keyword evidence="10 11" id="KW-0539">Nucleus</keyword>
<dbReference type="PANTHER" id="PTHR10763">
    <property type="entry name" value="CELL DIVISION CONTROL PROTEIN 6-RELATED"/>
    <property type="match status" value="1"/>
</dbReference>
<dbReference type="Gene3D" id="1.10.8.60">
    <property type="match status" value="1"/>
</dbReference>
<dbReference type="FunFam" id="3.40.50.300:FF:000199">
    <property type="entry name" value="Origin recognition complex subunit 1"/>
    <property type="match status" value="1"/>
</dbReference>
<dbReference type="Gene3D" id="3.40.50.300">
    <property type="entry name" value="P-loop containing nucleotide triphosphate hydrolases"/>
    <property type="match status" value="1"/>
</dbReference>
<reference evidence="14" key="2">
    <citation type="submission" date="2022-10" db="EMBL/GenBank/DDBJ databases">
        <authorList>
            <consortium name="ENA_rothamsted_submissions"/>
            <consortium name="culmorum"/>
            <person name="King R."/>
        </authorList>
    </citation>
    <scope>NUCLEOTIDE SEQUENCE</scope>
</reference>
<dbReference type="AlphaFoldDB" id="A0A9P0ITU0"/>
<comment type="function">
    <text evidence="11">Component of the origin recognition complex (ORC) that binds origins of replication. DNA-binding is ATP-dependent, however specific DNA sequences that define origins of replication have not been identified so far. ORC is required to assemble the pre-replication complex necessary to initiate DNA replication.</text>
</comment>
<dbReference type="EMBL" id="OU899034">
    <property type="protein sequence ID" value="CAH1716013.1"/>
    <property type="molecule type" value="Genomic_DNA"/>
</dbReference>
<evidence type="ECO:0000259" key="13">
    <source>
        <dbReference type="SMART" id="SM00382"/>
    </source>
</evidence>
<dbReference type="PANTHER" id="PTHR10763:SF23">
    <property type="entry name" value="ORIGIN RECOGNITION COMPLEX SUBUNIT 1"/>
    <property type="match status" value="1"/>
</dbReference>
<dbReference type="InterPro" id="IPR003959">
    <property type="entry name" value="ATPase_AAA_core"/>
</dbReference>
<feature type="compositionally biased region" description="Basic and acidic residues" evidence="12">
    <location>
        <begin position="382"/>
        <end position="395"/>
    </location>
</feature>
<feature type="region of interest" description="Disordered" evidence="12">
    <location>
        <begin position="34"/>
        <end position="66"/>
    </location>
</feature>
<dbReference type="Pfam" id="PF00004">
    <property type="entry name" value="AAA"/>
    <property type="match status" value="1"/>
</dbReference>
<comment type="similarity">
    <text evidence="2 11">Belongs to the ORC1 family.</text>
</comment>
<organism evidence="14 15">
    <name type="scientific">Aphis gossypii</name>
    <name type="common">Cotton aphid</name>
    <dbReference type="NCBI Taxonomy" id="80765"/>
    <lineage>
        <taxon>Eukaryota</taxon>
        <taxon>Metazoa</taxon>
        <taxon>Ecdysozoa</taxon>
        <taxon>Arthropoda</taxon>
        <taxon>Hexapoda</taxon>
        <taxon>Insecta</taxon>
        <taxon>Pterygota</taxon>
        <taxon>Neoptera</taxon>
        <taxon>Paraneoptera</taxon>
        <taxon>Hemiptera</taxon>
        <taxon>Sternorrhyncha</taxon>
        <taxon>Aphidomorpha</taxon>
        <taxon>Aphidoidea</taxon>
        <taxon>Aphididae</taxon>
        <taxon>Aphidini</taxon>
        <taxon>Aphis</taxon>
        <taxon>Aphis</taxon>
    </lineage>
</organism>
<dbReference type="Proteomes" id="UP001154329">
    <property type="component" value="Chromosome 1"/>
</dbReference>
<evidence type="ECO:0000256" key="9">
    <source>
        <dbReference type="ARBA" id="ARBA00023125"/>
    </source>
</evidence>
<dbReference type="InterPro" id="IPR054425">
    <property type="entry name" value="Cdc6_ORC1-like_ATPase_lid"/>
</dbReference>
<dbReference type="SMART" id="SM00382">
    <property type="entry name" value="AAA"/>
    <property type="match status" value="1"/>
</dbReference>
<feature type="domain" description="AAA+ ATPase" evidence="13">
    <location>
        <begin position="504"/>
        <end position="653"/>
    </location>
</feature>
<evidence type="ECO:0000256" key="4">
    <source>
        <dbReference type="ARBA" id="ARBA00022705"/>
    </source>
</evidence>
<keyword evidence="6 11" id="KW-0547">Nucleotide-binding</keyword>
<dbReference type="CDD" id="cd00009">
    <property type="entry name" value="AAA"/>
    <property type="match status" value="1"/>
</dbReference>
<evidence type="ECO:0000313" key="15">
    <source>
        <dbReference type="Proteomes" id="UP001154329"/>
    </source>
</evidence>
<sequence>MVKTSSEINTTPCTRLRLKNELSSSRRSLRYKSTDEIPNECDSHINSSKKKTPQSTKKVKNENDEDNRNVVNSKLCGIKLKIKRIDELNYVSTSSPNTLKMTNTKLQDNKLHKMPCLPITPKKNSRKSLRWSERYDDDVKNLVEAIIDGDITDTEDELNEDELNMPKRQSQRISSSFYRKSNGMSNILSTKRLRKSVDRFGDVIDLNEIEIPESPERKRMGQPVDEHINTPKRSKKGRKTSIIEKDENADFNIDDSRTPINKKSRKSHRWSERNDNDLLNLFEEPMTDDDDDDDDDELLNMPKNCSRRVSSSSSRKSNGMTNTSPSALIKRPRKPVDRFGDIVDLNEITPDSSEKKPRRQSVDAYLNTPKSNKKGRKISINDGDKNADIDIETWRTPKNKHLRQSVTPRSGSKARRSILQDIPENKEIEISTPKTPRKTPKTHVKNLTASVSKRLDSGARVPCSPLEKARANLHLHAAPKHLPCREFEYKSIHSFLVRKINDELTGSMYISGVPGTGKTATVKRVIDSLNADLLMKHSFKFVEINGLRLANPHQAFSVIWKELMGETVSSSRAQTLLNDYFSNKKVKELSTILLVDEVDHICNRKQDVVYNILDWPSQTGSKVVVITIANTMDLPERVLRGCVTSRMGLTRLVFKPYTFQQLQEIIMNRLIGNSTFDPDAVQLVARKVAAISGDARRALDICRRVIDLIKPEDDSQLITIKHVDQVLNSILSGVRVTAIRCCCILEQYFLRALSDLTSSTGIEHSTIDSVYTQLKSICLLEGEELPNEQQVLIIAYRLRDSGLIFLEKKRWDIFRKVSLNVSPEDISYALECDPVLLTQR</sequence>
<evidence type="ECO:0000256" key="7">
    <source>
        <dbReference type="ARBA" id="ARBA00022840"/>
    </source>
</evidence>
<dbReference type="GO" id="GO:0005664">
    <property type="term" value="C:nuclear origin of replication recognition complex"/>
    <property type="evidence" value="ECO:0007669"/>
    <property type="project" value="TreeGrafter"/>
</dbReference>
<evidence type="ECO:0000256" key="8">
    <source>
        <dbReference type="ARBA" id="ARBA00022842"/>
    </source>
</evidence>
<dbReference type="SUPFAM" id="SSF52540">
    <property type="entry name" value="P-loop containing nucleoside triphosphate hydrolases"/>
    <property type="match status" value="1"/>
</dbReference>
<keyword evidence="4 11" id="KW-0235">DNA replication</keyword>
<feature type="compositionally biased region" description="Acidic residues" evidence="12">
    <location>
        <begin position="285"/>
        <end position="298"/>
    </location>
</feature>
<evidence type="ECO:0000256" key="12">
    <source>
        <dbReference type="SAM" id="MobiDB-lite"/>
    </source>
</evidence>
<dbReference type="GO" id="GO:0046872">
    <property type="term" value="F:metal ion binding"/>
    <property type="evidence" value="ECO:0007669"/>
    <property type="project" value="UniProtKB-KW"/>
</dbReference>
<protein>
    <recommendedName>
        <fullName evidence="3 11">Origin recognition complex subunit 1</fullName>
    </recommendedName>
</protein>
<evidence type="ECO:0000313" key="14">
    <source>
        <dbReference type="EMBL" id="CAH1716013.1"/>
    </source>
</evidence>
<feature type="region of interest" description="Disordered" evidence="12">
    <location>
        <begin position="213"/>
        <end position="444"/>
    </location>
</feature>
<feature type="compositionally biased region" description="Basic residues" evidence="12">
    <location>
        <begin position="230"/>
        <end position="239"/>
    </location>
</feature>
<dbReference type="InterPro" id="IPR015163">
    <property type="entry name" value="Cdc6_C"/>
</dbReference>
<feature type="compositionally biased region" description="Basic residues" evidence="12">
    <location>
        <begin position="435"/>
        <end position="444"/>
    </location>
</feature>
<feature type="compositionally biased region" description="Basic and acidic residues" evidence="12">
    <location>
        <begin position="214"/>
        <end position="229"/>
    </location>
</feature>
<accession>A0A9P0ITU0</accession>
<dbReference type="Pfam" id="PF22606">
    <property type="entry name" value="Cdc6-ORC-like_ATPase_lid"/>
    <property type="match status" value="1"/>
</dbReference>
<dbReference type="InterPro" id="IPR027417">
    <property type="entry name" value="P-loop_NTPase"/>
</dbReference>
<keyword evidence="8" id="KW-0460">Magnesium</keyword>
<evidence type="ECO:0000256" key="5">
    <source>
        <dbReference type="ARBA" id="ARBA00022723"/>
    </source>
</evidence>
<dbReference type="GO" id="GO:0006270">
    <property type="term" value="P:DNA replication initiation"/>
    <property type="evidence" value="ECO:0007669"/>
    <property type="project" value="TreeGrafter"/>
</dbReference>
<comment type="subcellular location">
    <subcellularLocation>
        <location evidence="1 11">Nucleus</location>
    </subcellularLocation>
</comment>
<name>A0A9P0ITU0_APHGO</name>
<evidence type="ECO:0000256" key="10">
    <source>
        <dbReference type="ARBA" id="ARBA00023242"/>
    </source>
</evidence>
<dbReference type="InterPro" id="IPR050311">
    <property type="entry name" value="ORC1/CDC6"/>
</dbReference>
<gene>
    <name evidence="14" type="ORF">APHIGO_LOCUS3394</name>
</gene>
<dbReference type="GO" id="GO:0003688">
    <property type="term" value="F:DNA replication origin binding"/>
    <property type="evidence" value="ECO:0007669"/>
    <property type="project" value="TreeGrafter"/>
</dbReference>
<evidence type="ECO:0000256" key="11">
    <source>
        <dbReference type="RuleBase" id="RU365058"/>
    </source>
</evidence>
<comment type="subunit">
    <text evidence="11">ORC is composed of six subunits.</text>
</comment>
<dbReference type="InterPro" id="IPR003593">
    <property type="entry name" value="AAA+_ATPase"/>
</dbReference>
<proteinExistence type="inferred from homology"/>
<keyword evidence="5" id="KW-0479">Metal-binding</keyword>
<dbReference type="GO" id="GO:0016887">
    <property type="term" value="F:ATP hydrolysis activity"/>
    <property type="evidence" value="ECO:0007669"/>
    <property type="project" value="InterPro"/>
</dbReference>
<keyword evidence="9 11" id="KW-0238">DNA-binding</keyword>
<dbReference type="GO" id="GO:0005524">
    <property type="term" value="F:ATP binding"/>
    <property type="evidence" value="ECO:0007669"/>
    <property type="project" value="UniProtKB-KW"/>
</dbReference>
<keyword evidence="7 11" id="KW-0067">ATP-binding</keyword>
<evidence type="ECO:0000256" key="2">
    <source>
        <dbReference type="ARBA" id="ARBA00008398"/>
    </source>
</evidence>